<feature type="non-terminal residue" evidence="1">
    <location>
        <position position="67"/>
    </location>
</feature>
<reference evidence="1 2" key="1">
    <citation type="submission" date="2017-05" db="EMBL/GenBank/DDBJ databases">
        <title>High clonality and local adaptation shapes Vibrionaceae linages within an endangered oasis.</title>
        <authorList>
            <person name="Vazquez-Rosas-Landa M."/>
        </authorList>
    </citation>
    <scope>NUCLEOTIDE SEQUENCE [LARGE SCALE GENOMIC DNA]</scope>
    <source>
        <strain evidence="1 2">P46_P4S1P180</strain>
    </source>
</reference>
<comment type="caution">
    <text evidence="1">The sequence shown here is derived from an EMBL/GenBank/DDBJ whole genome shotgun (WGS) entry which is preliminary data.</text>
</comment>
<organism evidence="1 2">
    <name type="scientific">Photobacterium halotolerans</name>
    <dbReference type="NCBI Taxonomy" id="265726"/>
    <lineage>
        <taxon>Bacteria</taxon>
        <taxon>Pseudomonadati</taxon>
        <taxon>Pseudomonadota</taxon>
        <taxon>Gammaproteobacteria</taxon>
        <taxon>Vibrionales</taxon>
        <taxon>Vibrionaceae</taxon>
        <taxon>Photobacterium</taxon>
    </lineage>
</organism>
<sequence length="67" mass="8106">MAYRLYDKAYYSPEDLVLYMKAKGLTFACEQNAKKFLENVNYYRFKAYLWPFLDETKKSYVSNSTFE</sequence>
<protein>
    <submittedName>
        <fullName evidence="1">Abi family protein</fullName>
    </submittedName>
</protein>
<dbReference type="EMBL" id="WXWW01000061">
    <property type="protein sequence ID" value="NAW64329.1"/>
    <property type="molecule type" value="Genomic_DNA"/>
</dbReference>
<name>A0A7X4W8U3_9GAMM</name>
<evidence type="ECO:0000313" key="2">
    <source>
        <dbReference type="Proteomes" id="UP000465712"/>
    </source>
</evidence>
<proteinExistence type="predicted"/>
<accession>A0A7X4W8U3</accession>
<gene>
    <name evidence="1" type="ORF">CAG72_03770</name>
</gene>
<evidence type="ECO:0000313" key="1">
    <source>
        <dbReference type="EMBL" id="NAW64329.1"/>
    </source>
</evidence>
<dbReference type="AlphaFoldDB" id="A0A7X4W8U3"/>
<dbReference type="Proteomes" id="UP000465712">
    <property type="component" value="Unassembled WGS sequence"/>
</dbReference>